<dbReference type="InParanoid" id="E8R5S3"/>
<evidence type="ECO:0000313" key="1">
    <source>
        <dbReference type="EMBL" id="ADV62830.1"/>
    </source>
</evidence>
<evidence type="ECO:0000313" key="2">
    <source>
        <dbReference type="Proteomes" id="UP000008631"/>
    </source>
</evidence>
<dbReference type="AlphaFoldDB" id="E8R5S3"/>
<dbReference type="EMBL" id="CP002353">
    <property type="protein sequence ID" value="ADV62830.1"/>
    <property type="molecule type" value="Genomic_DNA"/>
</dbReference>
<sequence>MIPPFVTFWRPTAPKDIPRGWRIDSVGPNRDPERQFKDGQKGIEFFLSTLTVNSTDLSVGVQTHVLVAVERTLDRHKDACLSVKEIRKP</sequence>
<keyword evidence="2" id="KW-1185">Reference proteome</keyword>
<protein>
    <submittedName>
        <fullName evidence="1">Uncharacterized protein</fullName>
    </submittedName>
</protein>
<dbReference type="HOGENOM" id="CLU_2450617_0_0_0"/>
<name>E8R5S3_ISOPI</name>
<gene>
    <name evidence="1" type="ordered locus">Isop_2252</name>
</gene>
<organism evidence="1 2">
    <name type="scientific">Isosphaera pallida (strain ATCC 43644 / DSM 9630 / IS1B)</name>
    <dbReference type="NCBI Taxonomy" id="575540"/>
    <lineage>
        <taxon>Bacteria</taxon>
        <taxon>Pseudomonadati</taxon>
        <taxon>Planctomycetota</taxon>
        <taxon>Planctomycetia</taxon>
        <taxon>Isosphaerales</taxon>
        <taxon>Isosphaeraceae</taxon>
        <taxon>Isosphaera</taxon>
    </lineage>
</organism>
<proteinExistence type="predicted"/>
<dbReference type="KEGG" id="ipa:Isop_2252"/>
<reference evidence="1 2" key="2">
    <citation type="journal article" date="2011" name="Stand. Genomic Sci.">
        <title>Complete genome sequence of Isosphaera pallida type strain (IS1B).</title>
        <authorList>
            <consortium name="US DOE Joint Genome Institute (JGI-PGF)"/>
            <person name="Goker M."/>
            <person name="Cleland D."/>
            <person name="Saunders E."/>
            <person name="Lapidus A."/>
            <person name="Nolan M."/>
            <person name="Lucas S."/>
            <person name="Hammon N."/>
            <person name="Deshpande S."/>
            <person name="Cheng J.F."/>
            <person name="Tapia R."/>
            <person name="Han C."/>
            <person name="Goodwin L."/>
            <person name="Pitluck S."/>
            <person name="Liolios K."/>
            <person name="Pagani I."/>
            <person name="Ivanova N."/>
            <person name="Mavromatis K."/>
            <person name="Pati A."/>
            <person name="Chen A."/>
            <person name="Palaniappan K."/>
            <person name="Land M."/>
            <person name="Hauser L."/>
            <person name="Chang Y.J."/>
            <person name="Jeffries C.D."/>
            <person name="Detter J.C."/>
            <person name="Beck B."/>
            <person name="Woyke T."/>
            <person name="Bristow J."/>
            <person name="Eisen J.A."/>
            <person name="Markowitz V."/>
            <person name="Hugenholtz P."/>
            <person name="Kyrpides N.C."/>
            <person name="Klenk H.P."/>
        </authorList>
    </citation>
    <scope>NUCLEOTIDE SEQUENCE [LARGE SCALE GENOMIC DNA]</scope>
    <source>
        <strain evidence="2">ATCC 43644 / DSM 9630 / IS1B</strain>
    </source>
</reference>
<reference key="1">
    <citation type="submission" date="2010-11" db="EMBL/GenBank/DDBJ databases">
        <title>The complete sequence of chromosome of Isophaera pallida ATCC 43644.</title>
        <authorList>
            <consortium name="US DOE Joint Genome Institute (JGI-PGF)"/>
            <person name="Lucas S."/>
            <person name="Copeland A."/>
            <person name="Lapidus A."/>
            <person name="Bruce D."/>
            <person name="Goodwin L."/>
            <person name="Pitluck S."/>
            <person name="Kyrpides N."/>
            <person name="Mavromatis K."/>
            <person name="Pagani I."/>
            <person name="Ivanova N."/>
            <person name="Saunders E."/>
            <person name="Brettin T."/>
            <person name="Detter J.C."/>
            <person name="Han C."/>
            <person name="Tapia R."/>
            <person name="Land M."/>
            <person name="Hauser L."/>
            <person name="Markowitz V."/>
            <person name="Cheng J.-F."/>
            <person name="Hugenholtz P."/>
            <person name="Woyke T."/>
            <person name="Wu D."/>
            <person name="Eisen J.A."/>
        </authorList>
    </citation>
    <scope>NUCLEOTIDE SEQUENCE</scope>
    <source>
        <strain>ATCC 43644</strain>
    </source>
</reference>
<dbReference type="Proteomes" id="UP000008631">
    <property type="component" value="Chromosome"/>
</dbReference>
<accession>E8R5S3</accession>